<accession>A0A919ED64</accession>
<dbReference type="InterPro" id="IPR010998">
    <property type="entry name" value="Integrase_recombinase_N"/>
</dbReference>
<evidence type="ECO:0000259" key="5">
    <source>
        <dbReference type="PROSITE" id="PS51898"/>
    </source>
</evidence>
<dbReference type="GO" id="GO:0006310">
    <property type="term" value="P:DNA recombination"/>
    <property type="evidence" value="ECO:0007669"/>
    <property type="project" value="UniProtKB-KW"/>
</dbReference>
<dbReference type="InterPro" id="IPR013762">
    <property type="entry name" value="Integrase-like_cat_sf"/>
</dbReference>
<dbReference type="AlphaFoldDB" id="A0A919ED64"/>
<feature type="compositionally biased region" description="Polar residues" evidence="4">
    <location>
        <begin position="479"/>
        <end position="489"/>
    </location>
</feature>
<dbReference type="Gene3D" id="1.10.150.130">
    <property type="match status" value="1"/>
</dbReference>
<dbReference type="InterPro" id="IPR002104">
    <property type="entry name" value="Integrase_catalytic"/>
</dbReference>
<evidence type="ECO:0000256" key="4">
    <source>
        <dbReference type="SAM" id="MobiDB-lite"/>
    </source>
</evidence>
<evidence type="ECO:0000256" key="3">
    <source>
        <dbReference type="ARBA" id="ARBA00023172"/>
    </source>
</evidence>
<organism evidence="6 7">
    <name type="scientific">Streptomyces mashuensis</name>
    <dbReference type="NCBI Taxonomy" id="33904"/>
    <lineage>
        <taxon>Bacteria</taxon>
        <taxon>Bacillati</taxon>
        <taxon>Actinomycetota</taxon>
        <taxon>Actinomycetes</taxon>
        <taxon>Kitasatosporales</taxon>
        <taxon>Streptomycetaceae</taxon>
        <taxon>Streptomyces</taxon>
    </lineage>
</organism>
<dbReference type="RefSeq" id="WP_229890863.1">
    <property type="nucleotide sequence ID" value="NZ_BNBD01000004.1"/>
</dbReference>
<name>A0A919ED64_9ACTN</name>
<dbReference type="EMBL" id="BNBD01000004">
    <property type="protein sequence ID" value="GHF42556.1"/>
    <property type="molecule type" value="Genomic_DNA"/>
</dbReference>
<reference evidence="6" key="2">
    <citation type="submission" date="2020-09" db="EMBL/GenBank/DDBJ databases">
        <authorList>
            <person name="Sun Q."/>
            <person name="Ohkuma M."/>
        </authorList>
    </citation>
    <scope>NUCLEOTIDE SEQUENCE</scope>
    <source>
        <strain evidence="6">JCM 4059</strain>
    </source>
</reference>
<dbReference type="Gene3D" id="1.10.443.10">
    <property type="entry name" value="Intergrase catalytic core"/>
    <property type="match status" value="1"/>
</dbReference>
<dbReference type="InterPro" id="IPR011010">
    <property type="entry name" value="DNA_brk_join_enz"/>
</dbReference>
<reference evidence="6" key="1">
    <citation type="journal article" date="2014" name="Int. J. Syst. Evol. Microbiol.">
        <title>Complete genome sequence of Corynebacterium casei LMG S-19264T (=DSM 44701T), isolated from a smear-ripened cheese.</title>
        <authorList>
            <consortium name="US DOE Joint Genome Institute (JGI-PGF)"/>
            <person name="Walter F."/>
            <person name="Albersmeier A."/>
            <person name="Kalinowski J."/>
            <person name="Ruckert C."/>
        </authorList>
    </citation>
    <scope>NUCLEOTIDE SEQUENCE</scope>
    <source>
        <strain evidence="6">JCM 4059</strain>
    </source>
</reference>
<dbReference type="SUPFAM" id="SSF56349">
    <property type="entry name" value="DNA breaking-rejoining enzymes"/>
    <property type="match status" value="1"/>
</dbReference>
<dbReference type="PANTHER" id="PTHR30349:SF64">
    <property type="entry name" value="PROPHAGE INTEGRASE INTD-RELATED"/>
    <property type="match status" value="1"/>
</dbReference>
<evidence type="ECO:0000256" key="2">
    <source>
        <dbReference type="ARBA" id="ARBA00023125"/>
    </source>
</evidence>
<keyword evidence="7" id="KW-1185">Reference proteome</keyword>
<evidence type="ECO:0000313" key="6">
    <source>
        <dbReference type="EMBL" id="GHF42556.1"/>
    </source>
</evidence>
<evidence type="ECO:0000256" key="1">
    <source>
        <dbReference type="ARBA" id="ARBA00008857"/>
    </source>
</evidence>
<dbReference type="GO" id="GO:0015074">
    <property type="term" value="P:DNA integration"/>
    <property type="evidence" value="ECO:0007669"/>
    <property type="project" value="InterPro"/>
</dbReference>
<protein>
    <submittedName>
        <fullName evidence="6">Site-specific integrase</fullName>
    </submittedName>
</protein>
<gene>
    <name evidence="6" type="ORF">GCM10010218_24650</name>
</gene>
<keyword evidence="2" id="KW-0238">DNA-binding</keyword>
<evidence type="ECO:0000313" key="7">
    <source>
        <dbReference type="Proteomes" id="UP000638313"/>
    </source>
</evidence>
<dbReference type="PANTHER" id="PTHR30349">
    <property type="entry name" value="PHAGE INTEGRASE-RELATED"/>
    <property type="match status" value="1"/>
</dbReference>
<comment type="similarity">
    <text evidence="1">Belongs to the 'phage' integrase family.</text>
</comment>
<dbReference type="PROSITE" id="PS51898">
    <property type="entry name" value="TYR_RECOMBINASE"/>
    <property type="match status" value="1"/>
</dbReference>
<dbReference type="InterPro" id="IPR050090">
    <property type="entry name" value="Tyrosine_recombinase_XerCD"/>
</dbReference>
<feature type="region of interest" description="Disordered" evidence="4">
    <location>
        <begin position="317"/>
        <end position="339"/>
    </location>
</feature>
<sequence>MLTYDVEFWSIRERKGRRKPFELRWRTATKSHSKSYLTFEQADGRRAELLTALRKRQPFDIETGLPESELIDVQMPSWYQHACAYALMKWPKSSAKHRAGIAESLCIVTPVLVSSDRGAPAAALARKALRDWAFRMVRNEQGKLLARKDAETPPEEVTATLAWFTRNSLKVDEAMRPRNLRPALDALSVKLDGTTAADNTIRRRHSVLSNAVRYAIERELLTVNPLSKIDWEPPKTDDEVDFRYVPDQQLSQELIEAVGRLGPRGEHLKVFFASIYYALTRPGEAAALKDTDFYLPDELEDGTQPWGEVLVSESHAEVGSGWTDGGKTHDERGLKHRARNSVRSSPIPPVFVRMVREHIRGHGTAPDGRLFWAVGGGRVTSNEYCGLWSDAREMVLAPEDADTPLAEVPYSLRHAGISFLIMAGANPVEVARRAGHSVAVLYRFYAKILRGAQQVTNALVDRALAEAGGPPGPPLARTPWSTPGFSEPD</sequence>
<comment type="caution">
    <text evidence="6">The sequence shown here is derived from an EMBL/GenBank/DDBJ whole genome shotgun (WGS) entry which is preliminary data.</text>
</comment>
<feature type="domain" description="Tyr recombinase" evidence="5">
    <location>
        <begin position="241"/>
        <end position="460"/>
    </location>
</feature>
<dbReference type="GO" id="GO:0003677">
    <property type="term" value="F:DNA binding"/>
    <property type="evidence" value="ECO:0007669"/>
    <property type="project" value="UniProtKB-KW"/>
</dbReference>
<dbReference type="Proteomes" id="UP000638313">
    <property type="component" value="Unassembled WGS sequence"/>
</dbReference>
<feature type="region of interest" description="Disordered" evidence="4">
    <location>
        <begin position="466"/>
        <end position="489"/>
    </location>
</feature>
<keyword evidence="3" id="KW-0233">DNA recombination</keyword>
<proteinExistence type="inferred from homology"/>